<dbReference type="AlphaFoldDB" id="A0A0A5G1V3"/>
<reference evidence="2 3" key="1">
    <citation type="submission" date="2013-08" db="EMBL/GenBank/DDBJ databases">
        <authorList>
            <person name="Huang J."/>
            <person name="Wang G."/>
        </authorList>
    </citation>
    <scope>NUCLEOTIDE SEQUENCE [LARGE SCALE GENOMIC DNA]</scope>
    <source>
        <strain evidence="2 3">JSM 072002</strain>
    </source>
</reference>
<keyword evidence="1" id="KW-0472">Membrane</keyword>
<dbReference type="EMBL" id="AVPG01000026">
    <property type="protein sequence ID" value="KGX85123.1"/>
    <property type="molecule type" value="Genomic_DNA"/>
</dbReference>
<accession>A0A0A5G1V3</accession>
<organism evidence="2 3">
    <name type="scientific">Pontibacillus litoralis JSM 072002</name>
    <dbReference type="NCBI Taxonomy" id="1385512"/>
    <lineage>
        <taxon>Bacteria</taxon>
        <taxon>Bacillati</taxon>
        <taxon>Bacillota</taxon>
        <taxon>Bacilli</taxon>
        <taxon>Bacillales</taxon>
        <taxon>Bacillaceae</taxon>
        <taxon>Pontibacillus</taxon>
    </lineage>
</organism>
<name>A0A0A5G1V3_9BACI</name>
<proteinExistence type="predicted"/>
<dbReference type="OrthoDB" id="2974573at2"/>
<keyword evidence="3" id="KW-1185">Reference proteome</keyword>
<feature type="transmembrane region" description="Helical" evidence="1">
    <location>
        <begin position="32"/>
        <end position="54"/>
    </location>
</feature>
<evidence type="ECO:0000313" key="2">
    <source>
        <dbReference type="EMBL" id="KGX85123.1"/>
    </source>
</evidence>
<keyword evidence="1" id="KW-1133">Transmembrane helix</keyword>
<dbReference type="RefSeq" id="WP_036835742.1">
    <property type="nucleotide sequence ID" value="NZ_AVPG01000026.1"/>
</dbReference>
<sequence>MKKKIAVLFLFAIAIAEFLLFLYINYTTYAMVVDLSIFSGIFMFQTIFAFHSLLAGGKLRLYLPNIGLLIVMPVFFWLSLPDLTYDAGANILQQHYQLSSSLKSETIAERTIQGEWVGLAQNNVYIYEDSSEGLYYIVDPNGEDMIRITEKPNTR</sequence>
<feature type="transmembrane region" description="Helical" evidence="1">
    <location>
        <begin position="7"/>
        <end position="26"/>
    </location>
</feature>
<keyword evidence="1" id="KW-0812">Transmembrane</keyword>
<dbReference type="Proteomes" id="UP000030401">
    <property type="component" value="Unassembled WGS sequence"/>
</dbReference>
<dbReference type="STRING" id="1385512.N784_10070"/>
<evidence type="ECO:0000256" key="1">
    <source>
        <dbReference type="SAM" id="Phobius"/>
    </source>
</evidence>
<evidence type="ECO:0000313" key="3">
    <source>
        <dbReference type="Proteomes" id="UP000030401"/>
    </source>
</evidence>
<protein>
    <submittedName>
        <fullName evidence="2">Uncharacterized protein</fullName>
    </submittedName>
</protein>
<feature type="transmembrane region" description="Helical" evidence="1">
    <location>
        <begin position="61"/>
        <end position="80"/>
    </location>
</feature>
<comment type="caution">
    <text evidence="2">The sequence shown here is derived from an EMBL/GenBank/DDBJ whole genome shotgun (WGS) entry which is preliminary data.</text>
</comment>
<gene>
    <name evidence="2" type="ORF">N784_10070</name>
</gene>